<evidence type="ECO:0000256" key="1">
    <source>
        <dbReference type="SAM" id="MobiDB-lite"/>
    </source>
</evidence>
<accession>A0A915CTE0</accession>
<feature type="transmembrane region" description="Helical" evidence="2">
    <location>
        <begin position="83"/>
        <end position="102"/>
    </location>
</feature>
<dbReference type="Proteomes" id="UP000887574">
    <property type="component" value="Unplaced"/>
</dbReference>
<proteinExistence type="predicted"/>
<reference evidence="4" key="1">
    <citation type="submission" date="2022-11" db="UniProtKB">
        <authorList>
            <consortium name="WormBaseParasite"/>
        </authorList>
    </citation>
    <scope>IDENTIFICATION</scope>
</reference>
<feature type="compositionally biased region" description="Basic and acidic residues" evidence="1">
    <location>
        <begin position="1"/>
        <end position="10"/>
    </location>
</feature>
<keyword evidence="2" id="KW-1133">Transmembrane helix</keyword>
<feature type="transmembrane region" description="Helical" evidence="2">
    <location>
        <begin position="196"/>
        <end position="219"/>
    </location>
</feature>
<keyword evidence="2" id="KW-0472">Membrane</keyword>
<feature type="region of interest" description="Disordered" evidence="1">
    <location>
        <begin position="1"/>
        <end position="28"/>
    </location>
</feature>
<dbReference type="WBParaSite" id="jg12438.3">
    <property type="protein sequence ID" value="jg12438.3"/>
    <property type="gene ID" value="jg12438"/>
</dbReference>
<evidence type="ECO:0000313" key="3">
    <source>
        <dbReference type="Proteomes" id="UP000887574"/>
    </source>
</evidence>
<feature type="compositionally biased region" description="Polar residues" evidence="1">
    <location>
        <begin position="17"/>
        <end position="27"/>
    </location>
</feature>
<feature type="transmembrane region" description="Helical" evidence="2">
    <location>
        <begin position="135"/>
        <end position="156"/>
    </location>
</feature>
<evidence type="ECO:0000313" key="4">
    <source>
        <dbReference type="WBParaSite" id="jg12438.3"/>
    </source>
</evidence>
<feature type="transmembrane region" description="Helical" evidence="2">
    <location>
        <begin position="231"/>
        <end position="254"/>
    </location>
</feature>
<sequence length="260" mass="29130">MRKLAKGEKGVKHRSGASDSKTVNSGGKENLNRYEVEGILENRVKQRSGAYDSRIIKWDKLKKVDAFSQIHSRVTGISLNGKTPAYFAALLFMFFILVFKASPTAAATEVTRCRRSNLCPVINVINVKKPNISELFIKSCIIFPIVCGVFAIVRLVMRHVSNTCYEIAPFLFFFAEMTAASSFIIGVHYYDDWRDVVLLVVNNFLMILTLSCSVVMRYGNAEEANTMTTEALAVLYIRAFFFGLASLIAIGLRYPPFPLP</sequence>
<keyword evidence="2" id="KW-0812">Transmembrane</keyword>
<keyword evidence="3" id="KW-1185">Reference proteome</keyword>
<protein>
    <submittedName>
        <fullName evidence="4">Uncharacterized protein</fullName>
    </submittedName>
</protein>
<dbReference type="AlphaFoldDB" id="A0A915CTE0"/>
<organism evidence="3 4">
    <name type="scientific">Ditylenchus dipsaci</name>
    <dbReference type="NCBI Taxonomy" id="166011"/>
    <lineage>
        <taxon>Eukaryota</taxon>
        <taxon>Metazoa</taxon>
        <taxon>Ecdysozoa</taxon>
        <taxon>Nematoda</taxon>
        <taxon>Chromadorea</taxon>
        <taxon>Rhabditida</taxon>
        <taxon>Tylenchina</taxon>
        <taxon>Tylenchomorpha</taxon>
        <taxon>Sphaerularioidea</taxon>
        <taxon>Anguinidae</taxon>
        <taxon>Anguininae</taxon>
        <taxon>Ditylenchus</taxon>
    </lineage>
</organism>
<name>A0A915CTE0_9BILA</name>
<feature type="transmembrane region" description="Helical" evidence="2">
    <location>
        <begin position="168"/>
        <end position="190"/>
    </location>
</feature>
<evidence type="ECO:0000256" key="2">
    <source>
        <dbReference type="SAM" id="Phobius"/>
    </source>
</evidence>